<evidence type="ECO:0000313" key="1">
    <source>
        <dbReference type="EMBL" id="KAK8207975.1"/>
    </source>
</evidence>
<dbReference type="Proteomes" id="UP001320706">
    <property type="component" value="Unassembled WGS sequence"/>
</dbReference>
<accession>A0ACC3SD39</accession>
<evidence type="ECO:0000313" key="2">
    <source>
        <dbReference type="Proteomes" id="UP001320706"/>
    </source>
</evidence>
<organism evidence="1 2">
    <name type="scientific">Zalaria obscura</name>
    <dbReference type="NCBI Taxonomy" id="2024903"/>
    <lineage>
        <taxon>Eukaryota</taxon>
        <taxon>Fungi</taxon>
        <taxon>Dikarya</taxon>
        <taxon>Ascomycota</taxon>
        <taxon>Pezizomycotina</taxon>
        <taxon>Dothideomycetes</taxon>
        <taxon>Dothideomycetidae</taxon>
        <taxon>Dothideales</taxon>
        <taxon>Zalariaceae</taxon>
        <taxon>Zalaria</taxon>
    </lineage>
</organism>
<proteinExistence type="predicted"/>
<dbReference type="EMBL" id="JAMKPW020000019">
    <property type="protein sequence ID" value="KAK8207975.1"/>
    <property type="molecule type" value="Genomic_DNA"/>
</dbReference>
<sequence>MYVTAALYSLRSPYHLVPPLWPGAFLLLFVLPLHALLSPGSAGLSPVQAEPADVALPRPSKAVGCGPLSWLRASPNAVGIYPRHDPCP</sequence>
<gene>
    <name evidence="1" type="ORF">M8818_004013</name>
</gene>
<name>A0ACC3SD39_9PEZI</name>
<protein>
    <submittedName>
        <fullName evidence="1">Uncharacterized protein</fullName>
    </submittedName>
</protein>
<reference evidence="1" key="1">
    <citation type="submission" date="2024-02" db="EMBL/GenBank/DDBJ databases">
        <title>Metagenome Assembled Genome of Zalaria obscura JY119.</title>
        <authorList>
            <person name="Vighnesh L."/>
            <person name="Jagadeeshwari U."/>
            <person name="Venkata Ramana C."/>
            <person name="Sasikala C."/>
        </authorList>
    </citation>
    <scope>NUCLEOTIDE SEQUENCE</scope>
    <source>
        <strain evidence="1">JY119</strain>
    </source>
</reference>
<keyword evidence="2" id="KW-1185">Reference proteome</keyword>
<comment type="caution">
    <text evidence="1">The sequence shown here is derived from an EMBL/GenBank/DDBJ whole genome shotgun (WGS) entry which is preliminary data.</text>
</comment>